<reference evidence="2" key="1">
    <citation type="journal article" date="2011" name="BMC Genomics">
        <title>A further insight into the sialome of the tropical bont tick, Amblyomma variegatum.</title>
        <authorList>
            <person name="Ribeiro J.M."/>
            <person name="Anderson J.M."/>
            <person name="Manoukis N.C."/>
            <person name="Meng Z."/>
            <person name="Francishetti I.M."/>
        </authorList>
    </citation>
    <scope>NUCLEOTIDE SEQUENCE</scope>
    <source>
        <strain evidence="2">Amb_var-1796</strain>
        <tissue evidence="2">Salivary gland</tissue>
    </source>
</reference>
<name>F0J9Y7_AMBVA</name>
<keyword evidence="1" id="KW-0732">Signal</keyword>
<accession>F0J9Y7</accession>
<feature type="signal peptide" evidence="1">
    <location>
        <begin position="1"/>
        <end position="24"/>
    </location>
</feature>
<dbReference type="EMBL" id="BK007688">
    <property type="protein sequence ID" value="DAA34657.1"/>
    <property type="molecule type" value="mRNA"/>
</dbReference>
<dbReference type="AlphaFoldDB" id="F0J9Y7"/>
<evidence type="ECO:0000313" key="2">
    <source>
        <dbReference type="EMBL" id="DAA34657.1"/>
    </source>
</evidence>
<protein>
    <submittedName>
        <fullName evidence="2">Hypothetical secreted protein 1796</fullName>
    </submittedName>
</protein>
<evidence type="ECO:0000256" key="1">
    <source>
        <dbReference type="SAM" id="SignalP"/>
    </source>
</evidence>
<sequence>MGWLPARLVWLLLLVIDNAPMVSITGPCGLLREFQFVASALPPCVQVADNLLMVLRGGVGSVTSGATLRAPPIGLAVWWPRCTHVRSTPLKVRALLVRISRLERRDARGAASQHSIVRGQALRDGEHASALLTQLCYFFFFTATDRRRHRRLLVIL</sequence>
<organism evidence="2">
    <name type="scientific">Amblyomma variegatum</name>
    <name type="common">Tropical bont tick</name>
    <dbReference type="NCBI Taxonomy" id="34610"/>
    <lineage>
        <taxon>Eukaryota</taxon>
        <taxon>Metazoa</taxon>
        <taxon>Ecdysozoa</taxon>
        <taxon>Arthropoda</taxon>
        <taxon>Chelicerata</taxon>
        <taxon>Arachnida</taxon>
        <taxon>Acari</taxon>
        <taxon>Parasitiformes</taxon>
        <taxon>Ixodida</taxon>
        <taxon>Ixodoidea</taxon>
        <taxon>Ixodidae</taxon>
        <taxon>Amblyomminae</taxon>
        <taxon>Amblyomma</taxon>
    </lineage>
</organism>
<proteinExistence type="evidence at transcript level"/>
<feature type="chain" id="PRO_5003251627" evidence="1">
    <location>
        <begin position="25"/>
        <end position="156"/>
    </location>
</feature>